<dbReference type="AlphaFoldDB" id="W1NA77"/>
<feature type="compositionally biased region" description="Low complexity" evidence="1">
    <location>
        <begin position="68"/>
        <end position="77"/>
    </location>
</feature>
<dbReference type="Proteomes" id="UP000019113">
    <property type="component" value="Unassembled WGS sequence"/>
</dbReference>
<evidence type="ECO:0008006" key="4">
    <source>
        <dbReference type="Google" id="ProtNLM"/>
    </source>
</evidence>
<evidence type="ECO:0000256" key="1">
    <source>
        <dbReference type="SAM" id="MobiDB-lite"/>
    </source>
</evidence>
<reference evidence="2 3" key="1">
    <citation type="submission" date="2013-08" db="EMBL/GenBank/DDBJ databases">
        <title>draft genome of Halomonas huanghegensis, strain BJGMM-B45T.</title>
        <authorList>
            <person name="Miao C."/>
            <person name="Wan Y."/>
            <person name="Jin W."/>
        </authorList>
    </citation>
    <scope>NUCLEOTIDE SEQUENCE [LARGE SCALE GENOMIC DNA]</scope>
    <source>
        <strain evidence="2 3">BJGMM-B45</strain>
    </source>
</reference>
<feature type="region of interest" description="Disordered" evidence="1">
    <location>
        <begin position="46"/>
        <end position="89"/>
    </location>
</feature>
<proteinExistence type="predicted"/>
<sequence length="164" mass="17234">MLLLNSRQRLHLCRMALFAMLMVFVGPLISQTQQLLDTPSMATAMAHDSAGHGAHPSQDTASHHSQHSRQNQASHQSQHSHHAHHQSAANGNLSAANSHHDLAACGYCVLFAHVPGLAIALGIADAADSTPPQPAAQPPSAGWPTPIHLRPAPRAPPASSLLIG</sequence>
<protein>
    <recommendedName>
        <fullName evidence="4">DUF2946 domain-containing protein</fullName>
    </recommendedName>
</protein>
<feature type="region of interest" description="Disordered" evidence="1">
    <location>
        <begin position="128"/>
        <end position="164"/>
    </location>
</feature>
<comment type="caution">
    <text evidence="2">The sequence shown here is derived from an EMBL/GenBank/DDBJ whole genome shotgun (WGS) entry which is preliminary data.</text>
</comment>
<feature type="compositionally biased region" description="Low complexity" evidence="1">
    <location>
        <begin position="149"/>
        <end position="164"/>
    </location>
</feature>
<dbReference type="PATRIC" id="fig|1178482.3.peg.1335"/>
<organism evidence="2 3">
    <name type="scientific">Halomonas huangheensis</name>
    <dbReference type="NCBI Taxonomy" id="1178482"/>
    <lineage>
        <taxon>Bacteria</taxon>
        <taxon>Pseudomonadati</taxon>
        <taxon>Pseudomonadota</taxon>
        <taxon>Gammaproteobacteria</taxon>
        <taxon>Oceanospirillales</taxon>
        <taxon>Halomonadaceae</taxon>
        <taxon>Halomonas</taxon>
    </lineage>
</organism>
<keyword evidence="3" id="KW-1185">Reference proteome</keyword>
<dbReference type="RefSeq" id="WP_021818295.1">
    <property type="nucleotide sequence ID" value="NZ_AVBC01000019.1"/>
</dbReference>
<dbReference type="KEGG" id="hhu:AR456_16170"/>
<evidence type="ECO:0000313" key="2">
    <source>
        <dbReference type="EMBL" id="ERL52462.1"/>
    </source>
</evidence>
<dbReference type="InterPro" id="IPR021333">
    <property type="entry name" value="DUF2946"/>
</dbReference>
<dbReference type="EMBL" id="AVBC01000019">
    <property type="protein sequence ID" value="ERL52462.1"/>
    <property type="molecule type" value="Genomic_DNA"/>
</dbReference>
<evidence type="ECO:0000313" key="3">
    <source>
        <dbReference type="Proteomes" id="UP000019113"/>
    </source>
</evidence>
<name>W1NA77_9GAMM</name>
<dbReference type="STRING" id="1178482.AR456_16170"/>
<dbReference type="OrthoDB" id="6896047at2"/>
<accession>W1NA77</accession>
<dbReference type="Pfam" id="PF11162">
    <property type="entry name" value="DUF2946"/>
    <property type="match status" value="1"/>
</dbReference>
<gene>
    <name evidence="2" type="ORF">BJB45_10880</name>
</gene>